<sequence length="197" mass="21907">MRKRDSQLMFEFPDDPEYLFHDDDKEGEYTSDPYEEIQRDPANEIETVHGQANVNAFDRAPVANEEVVVKNRLSGPFPTLEKRKSGVIAGGHQATRIQPALKKRKLGHIPHPSPFTIKRAINPLKVIALADHLTAASENLVKASVTLQKMSLTLNASKADVWPGNLDEEGLGAFAMFYARESERIEKVAAEEEDGVA</sequence>
<name>A0A2T2PC15_CORCC</name>
<proteinExistence type="predicted"/>
<protein>
    <submittedName>
        <fullName evidence="1">Uncharacterized protein</fullName>
    </submittedName>
</protein>
<dbReference type="AlphaFoldDB" id="A0A2T2PC15"/>
<organism evidence="1 2">
    <name type="scientific">Corynespora cassiicola Philippines</name>
    <dbReference type="NCBI Taxonomy" id="1448308"/>
    <lineage>
        <taxon>Eukaryota</taxon>
        <taxon>Fungi</taxon>
        <taxon>Dikarya</taxon>
        <taxon>Ascomycota</taxon>
        <taxon>Pezizomycotina</taxon>
        <taxon>Dothideomycetes</taxon>
        <taxon>Pleosporomycetidae</taxon>
        <taxon>Pleosporales</taxon>
        <taxon>Corynesporascaceae</taxon>
        <taxon>Corynespora</taxon>
    </lineage>
</organism>
<accession>A0A2T2PC15</accession>
<dbReference type="Proteomes" id="UP000240883">
    <property type="component" value="Unassembled WGS sequence"/>
</dbReference>
<gene>
    <name evidence="1" type="ORF">BS50DRAFT_581924</name>
</gene>
<keyword evidence="2" id="KW-1185">Reference proteome</keyword>
<reference evidence="1 2" key="1">
    <citation type="journal article" date="2018" name="Front. Microbiol.">
        <title>Genome-Wide Analysis of Corynespora cassiicola Leaf Fall Disease Putative Effectors.</title>
        <authorList>
            <person name="Lopez D."/>
            <person name="Ribeiro S."/>
            <person name="Label P."/>
            <person name="Fumanal B."/>
            <person name="Venisse J.S."/>
            <person name="Kohler A."/>
            <person name="de Oliveira R.R."/>
            <person name="Labutti K."/>
            <person name="Lipzen A."/>
            <person name="Lail K."/>
            <person name="Bauer D."/>
            <person name="Ohm R.A."/>
            <person name="Barry K.W."/>
            <person name="Spatafora J."/>
            <person name="Grigoriev I.V."/>
            <person name="Martin F.M."/>
            <person name="Pujade-Renaud V."/>
        </authorList>
    </citation>
    <scope>NUCLEOTIDE SEQUENCE [LARGE SCALE GENOMIC DNA]</scope>
    <source>
        <strain evidence="1 2">Philippines</strain>
    </source>
</reference>
<dbReference type="EMBL" id="KZ678128">
    <property type="protein sequence ID" value="PSN75211.1"/>
    <property type="molecule type" value="Genomic_DNA"/>
</dbReference>
<evidence type="ECO:0000313" key="2">
    <source>
        <dbReference type="Proteomes" id="UP000240883"/>
    </source>
</evidence>
<evidence type="ECO:0000313" key="1">
    <source>
        <dbReference type="EMBL" id="PSN75211.1"/>
    </source>
</evidence>